<evidence type="ECO:0000313" key="2">
    <source>
        <dbReference type="Proteomes" id="UP001500618"/>
    </source>
</evidence>
<keyword evidence="2" id="KW-1185">Reference proteome</keyword>
<comment type="caution">
    <text evidence="1">The sequence shown here is derived from an EMBL/GenBank/DDBJ whole genome shotgun (WGS) entry which is preliminary data.</text>
</comment>
<dbReference type="EMBL" id="BAAANY010000001">
    <property type="protein sequence ID" value="GAA1658361.1"/>
    <property type="molecule type" value="Genomic_DNA"/>
</dbReference>
<organism evidence="1 2">
    <name type="scientific">Fodinicola feengrottensis</name>
    <dbReference type="NCBI Taxonomy" id="435914"/>
    <lineage>
        <taxon>Bacteria</taxon>
        <taxon>Bacillati</taxon>
        <taxon>Actinomycetota</taxon>
        <taxon>Actinomycetes</taxon>
        <taxon>Mycobacteriales</taxon>
        <taxon>Fodinicola</taxon>
    </lineage>
</organism>
<dbReference type="Proteomes" id="UP001500618">
    <property type="component" value="Unassembled WGS sequence"/>
</dbReference>
<evidence type="ECO:0000313" key="1">
    <source>
        <dbReference type="EMBL" id="GAA1658361.1"/>
    </source>
</evidence>
<proteinExistence type="predicted"/>
<reference evidence="2" key="1">
    <citation type="journal article" date="2019" name="Int. J. Syst. Evol. Microbiol.">
        <title>The Global Catalogue of Microorganisms (GCM) 10K type strain sequencing project: providing services to taxonomists for standard genome sequencing and annotation.</title>
        <authorList>
            <consortium name="The Broad Institute Genomics Platform"/>
            <consortium name="The Broad Institute Genome Sequencing Center for Infectious Disease"/>
            <person name="Wu L."/>
            <person name="Ma J."/>
        </authorList>
    </citation>
    <scope>NUCLEOTIDE SEQUENCE [LARGE SCALE GENOMIC DNA]</scope>
    <source>
        <strain evidence="2">JCM 14718</strain>
    </source>
</reference>
<gene>
    <name evidence="1" type="ORF">GCM10009765_04740</name>
</gene>
<name>A0ABP4RNA3_9ACTN</name>
<dbReference type="RefSeq" id="WP_344306636.1">
    <property type="nucleotide sequence ID" value="NZ_BAAANY010000001.1"/>
</dbReference>
<accession>A0ABP4RNA3</accession>
<protein>
    <submittedName>
        <fullName evidence="1">Uncharacterized protein</fullName>
    </submittedName>
</protein>
<sequence>MGIEVWVRGEVDQPAATDLLVRAAAWFGNRVGDELLHATVGADRQQRPRLLVSLYPGAEDVEITLDETRLEVSGKTSTIGPGYHAYVCELLEELGAELSIGWLPPAQDEDDYFRTRDAGALELEFLNWLNGLARFAVDKFETGGAQGITVSMPLSVRFVEDSFMITPMGPRSVDWAREVARDPRRGIDVFPWWDPGKDGSYALGRAMVLMWQDVPWRAPTDDDEMALLRRVDTLLTQADTLTATSPLPWAEWGEILTYLGESRQEVETRAASSLPPQIGYRRGEAWNELSGQWWVRTPGAFVGRFEDEGSWSAFDGVLTLWFSSFAIKKDDGSLAPVDGILPESAPTDGRPVSLPALDGTPYRASLSVADDDENGEYLCLTTEVAAPGRLGLLTVAFSDQADLSKAVDIASTLRNGSP</sequence>